<gene>
    <name evidence="3" type="ORF">JSE7799_00342</name>
</gene>
<dbReference type="GO" id="GO:0016829">
    <property type="term" value="F:lyase activity"/>
    <property type="evidence" value="ECO:0007669"/>
    <property type="project" value="InterPro"/>
</dbReference>
<reference evidence="3 4" key="1">
    <citation type="submission" date="2015-09" db="EMBL/GenBank/DDBJ databases">
        <authorList>
            <person name="Jackson K.R."/>
            <person name="Lunt B.L."/>
            <person name="Fisher J.N.B."/>
            <person name="Gardner A.V."/>
            <person name="Bailey M.E."/>
            <person name="Deus L.M."/>
            <person name="Earl A.S."/>
            <person name="Gibby P.D."/>
            <person name="Hartmann K.A."/>
            <person name="Liu J.E."/>
            <person name="Manci A.M."/>
            <person name="Nielsen D.A."/>
            <person name="Solomon M.B."/>
            <person name="Breakwell D.P."/>
            <person name="Burnett S.H."/>
            <person name="Grose J.H."/>
        </authorList>
    </citation>
    <scope>NUCLEOTIDE SEQUENCE [LARGE SCALE GENOMIC DNA]</scope>
    <source>
        <strain evidence="3 4">CECT 7799</strain>
    </source>
</reference>
<dbReference type="STRING" id="313367.JSE7799_00342"/>
<evidence type="ECO:0000259" key="2">
    <source>
        <dbReference type="Pfam" id="PF07940"/>
    </source>
</evidence>
<dbReference type="RefSeq" id="WP_055662051.1">
    <property type="nucleotide sequence ID" value="NZ_CYPR01000018.1"/>
</dbReference>
<dbReference type="GO" id="GO:0030313">
    <property type="term" value="C:cell envelope"/>
    <property type="evidence" value="ECO:0007669"/>
    <property type="project" value="UniProtKB-SubCell"/>
</dbReference>
<dbReference type="Proteomes" id="UP000049455">
    <property type="component" value="Unassembled WGS sequence"/>
</dbReference>
<keyword evidence="4" id="KW-1185">Reference proteome</keyword>
<comment type="subcellular location">
    <subcellularLocation>
        <location evidence="1">Cell envelope</location>
    </subcellularLocation>
</comment>
<proteinExistence type="predicted"/>
<dbReference type="AlphaFoldDB" id="A0A0M7B4B1"/>
<organism evidence="3 4">
    <name type="scientific">Jannaschia seosinensis</name>
    <dbReference type="NCBI Taxonomy" id="313367"/>
    <lineage>
        <taxon>Bacteria</taxon>
        <taxon>Pseudomonadati</taxon>
        <taxon>Pseudomonadota</taxon>
        <taxon>Alphaproteobacteria</taxon>
        <taxon>Rhodobacterales</taxon>
        <taxon>Roseobacteraceae</taxon>
        <taxon>Jannaschia</taxon>
    </lineage>
</organism>
<name>A0A0M7B4B1_9RHOB</name>
<evidence type="ECO:0000256" key="1">
    <source>
        <dbReference type="ARBA" id="ARBA00004196"/>
    </source>
</evidence>
<protein>
    <submittedName>
        <fullName evidence="3">Heparinase II/III-like protein</fullName>
    </submittedName>
</protein>
<dbReference type="InterPro" id="IPR008929">
    <property type="entry name" value="Chondroitin_lyas"/>
</dbReference>
<feature type="domain" description="Heparinase II/III-like C-terminal" evidence="2">
    <location>
        <begin position="301"/>
        <end position="557"/>
    </location>
</feature>
<dbReference type="Pfam" id="PF07940">
    <property type="entry name" value="Hepar_II_III_C"/>
    <property type="match status" value="1"/>
</dbReference>
<dbReference type="EMBL" id="CYPR01000018">
    <property type="protein sequence ID" value="CUH16118.1"/>
    <property type="molecule type" value="Genomic_DNA"/>
</dbReference>
<dbReference type="Gene3D" id="2.70.98.70">
    <property type="match status" value="1"/>
</dbReference>
<accession>A0A0M7B4B1</accession>
<evidence type="ECO:0000313" key="3">
    <source>
        <dbReference type="EMBL" id="CUH16118.1"/>
    </source>
</evidence>
<sequence length="577" mass="61842">MKRPGQGIRDRWRTRLAVLRARPGRGPRAIVWGPESRGIGSARRGQLMLSGIWHLGGNLVEAPGANPWTIDPPSAPFEMQIHGQGWLDDLLAADGHQVRAAAQEWVLDWVRRYGRGTGPGWDPALTGRRVLRWISHAPTLLQGMPPGDRAMWFAALYTQANYLQRRWRDAPAGLPRIEALTGLLHARLALEGRAGAVPEAAAALIQAVTTDLGPEAGALPSRNPEALMEVAMLLGWCIDALATRAEVPEGMREAQAAIIPTLRALRHADGGLARFHGGGRGRPGRLDRVLSRSGVRARNSTGLAMGFAPLMHGRTSVIVDAAPPPSGAASGSAHASTLAFEMTSGPCPVIVNCGPGGGFGVEWHRAGRATASHSTLEIEGYSSSRIGAPIPQGHRLIAPLVQQPRRVQWQANASRRSSTIVMAHDGYGASHGLTHLRRLVLSTDGRILAGEDSLRAVSRGDKDRFDDVQVGQKPHGVPFHIRFHLHPDTEAEIDLGGRAVSLGLPSGEVWIFRAGGDLRPTLEPSVHLEPGRLKPRPAEQVVFSGRAVAYATTVEWSLKLAQEAAPSPSGPQANPQN</sequence>
<dbReference type="OrthoDB" id="9787373at2"/>
<evidence type="ECO:0000313" key="4">
    <source>
        <dbReference type="Proteomes" id="UP000049455"/>
    </source>
</evidence>
<dbReference type="InterPro" id="IPR012480">
    <property type="entry name" value="Hepar_II_III_C"/>
</dbReference>
<dbReference type="Gene3D" id="1.50.10.100">
    <property type="entry name" value="Chondroitin AC/alginate lyase"/>
    <property type="match status" value="1"/>
</dbReference>